<dbReference type="GO" id="GO:0000976">
    <property type="term" value="F:transcription cis-regulatory region binding"/>
    <property type="evidence" value="ECO:0007669"/>
    <property type="project" value="TreeGrafter"/>
</dbReference>
<dbReference type="Gene3D" id="1.10.357.10">
    <property type="entry name" value="Tetracycline Repressor, domain 2"/>
    <property type="match status" value="1"/>
</dbReference>
<evidence type="ECO:0000256" key="2">
    <source>
        <dbReference type="PROSITE-ProRule" id="PRU00335"/>
    </source>
</evidence>
<dbReference type="PROSITE" id="PS50977">
    <property type="entry name" value="HTH_TETR_2"/>
    <property type="match status" value="1"/>
</dbReference>
<feature type="domain" description="HTH tetR-type" evidence="4">
    <location>
        <begin position="26"/>
        <end position="86"/>
    </location>
</feature>
<dbReference type="InterPro" id="IPR009057">
    <property type="entry name" value="Homeodomain-like_sf"/>
</dbReference>
<dbReference type="Pfam" id="PF00440">
    <property type="entry name" value="TetR_N"/>
    <property type="match status" value="1"/>
</dbReference>
<dbReference type="PANTHER" id="PTHR30055">
    <property type="entry name" value="HTH-TYPE TRANSCRIPTIONAL REGULATOR RUTR"/>
    <property type="match status" value="1"/>
</dbReference>
<dbReference type="Proteomes" id="UP000263094">
    <property type="component" value="Unassembled WGS sequence"/>
</dbReference>
<evidence type="ECO:0000256" key="3">
    <source>
        <dbReference type="SAM" id="MobiDB-lite"/>
    </source>
</evidence>
<keyword evidence="6" id="KW-1185">Reference proteome</keyword>
<evidence type="ECO:0000313" key="6">
    <source>
        <dbReference type="Proteomes" id="UP000263094"/>
    </source>
</evidence>
<dbReference type="SUPFAM" id="SSF46689">
    <property type="entry name" value="Homeodomain-like"/>
    <property type="match status" value="1"/>
</dbReference>
<dbReference type="InterPro" id="IPR039536">
    <property type="entry name" value="TetR_C_Proteobacteria"/>
</dbReference>
<feature type="region of interest" description="Disordered" evidence="3">
    <location>
        <begin position="1"/>
        <end position="23"/>
    </location>
</feature>
<dbReference type="OrthoDB" id="7186128at2"/>
<evidence type="ECO:0000259" key="4">
    <source>
        <dbReference type="PROSITE" id="PS50977"/>
    </source>
</evidence>
<dbReference type="AlphaFoldDB" id="A0A372M3T0"/>
<gene>
    <name evidence="5" type="ORF">DY218_17210</name>
</gene>
<accession>A0A372M3T0</accession>
<evidence type="ECO:0000256" key="1">
    <source>
        <dbReference type="ARBA" id="ARBA00023125"/>
    </source>
</evidence>
<dbReference type="RefSeq" id="WP_128556931.1">
    <property type="nucleotide sequence ID" value="NZ_QUAK01000092.1"/>
</dbReference>
<proteinExistence type="predicted"/>
<reference evidence="5 6" key="1">
    <citation type="submission" date="2018-08" db="EMBL/GenBank/DDBJ databases">
        <title>Isolation, diversity and antifungal activity of Actinobacteria from wheat.</title>
        <authorList>
            <person name="Han C."/>
        </authorList>
    </citation>
    <scope>NUCLEOTIDE SEQUENCE [LARGE SCALE GENOMIC DNA]</scope>
    <source>
        <strain evidence="5 6">NEAU-YY421</strain>
    </source>
</reference>
<dbReference type="PRINTS" id="PR00455">
    <property type="entry name" value="HTHTETR"/>
</dbReference>
<keyword evidence="1 2" id="KW-0238">DNA-binding</keyword>
<protein>
    <submittedName>
        <fullName evidence="5">TetR/AcrR family transcriptional regulator</fullName>
    </submittedName>
</protein>
<name>A0A372M3T0_9ACTN</name>
<dbReference type="GO" id="GO:0003700">
    <property type="term" value="F:DNA-binding transcription factor activity"/>
    <property type="evidence" value="ECO:0007669"/>
    <property type="project" value="TreeGrafter"/>
</dbReference>
<dbReference type="EMBL" id="QUAK01000092">
    <property type="protein sequence ID" value="RFU85459.1"/>
    <property type="molecule type" value="Genomic_DNA"/>
</dbReference>
<sequence>MTRGDTDESGSGTARATKGRPRGGVLAKRRAILDAALTVFARDGYTRAGIDTIARTAEVSTRTVYNHFRDKAELFETVIQESATRVAEAQIALIGRHLGEITDLEQDLVAFGTDWISPTEHYADHSALVRQVQAEVEHIPAAAVEAWQAAGPRRVQSELALRFGELTSRGLLHAPEPRRAARHFSLLVSAGAASVAGRAVPGESIEETVTAGVRAFLYGYASQGGSR</sequence>
<dbReference type="InterPro" id="IPR001647">
    <property type="entry name" value="HTH_TetR"/>
</dbReference>
<comment type="caution">
    <text evidence="5">The sequence shown here is derived from an EMBL/GenBank/DDBJ whole genome shotgun (WGS) entry which is preliminary data.</text>
</comment>
<dbReference type="PANTHER" id="PTHR30055:SF146">
    <property type="entry name" value="HTH-TYPE TRANSCRIPTIONAL DUAL REGULATOR CECR"/>
    <property type="match status" value="1"/>
</dbReference>
<dbReference type="InterPro" id="IPR050109">
    <property type="entry name" value="HTH-type_TetR-like_transc_reg"/>
</dbReference>
<organism evidence="5 6">
    <name type="scientific">Streptomyces triticagri</name>
    <dbReference type="NCBI Taxonomy" id="2293568"/>
    <lineage>
        <taxon>Bacteria</taxon>
        <taxon>Bacillati</taxon>
        <taxon>Actinomycetota</taxon>
        <taxon>Actinomycetes</taxon>
        <taxon>Kitasatosporales</taxon>
        <taxon>Streptomycetaceae</taxon>
        <taxon>Streptomyces</taxon>
    </lineage>
</organism>
<feature type="DNA-binding region" description="H-T-H motif" evidence="2">
    <location>
        <begin position="49"/>
        <end position="68"/>
    </location>
</feature>
<dbReference type="Pfam" id="PF14246">
    <property type="entry name" value="TetR_C_7"/>
    <property type="match status" value="1"/>
</dbReference>
<evidence type="ECO:0000313" key="5">
    <source>
        <dbReference type="EMBL" id="RFU85459.1"/>
    </source>
</evidence>